<feature type="signal peptide" evidence="2">
    <location>
        <begin position="1"/>
        <end position="26"/>
    </location>
</feature>
<feature type="transmembrane region" description="Helical" evidence="1">
    <location>
        <begin position="435"/>
        <end position="461"/>
    </location>
</feature>
<comment type="caution">
    <text evidence="3">The sequence shown here is derived from an EMBL/GenBank/DDBJ whole genome shotgun (WGS) entry which is preliminary data.</text>
</comment>
<evidence type="ECO:0000313" key="4">
    <source>
        <dbReference type="Proteomes" id="UP000034320"/>
    </source>
</evidence>
<feature type="transmembrane region" description="Helical" evidence="1">
    <location>
        <begin position="402"/>
        <end position="428"/>
    </location>
</feature>
<evidence type="ECO:0000256" key="1">
    <source>
        <dbReference type="SAM" id="Phobius"/>
    </source>
</evidence>
<dbReference type="EMBL" id="LCDD01000002">
    <property type="protein sequence ID" value="KKS47847.1"/>
    <property type="molecule type" value="Genomic_DNA"/>
</dbReference>
<organism evidence="3 4">
    <name type="scientific">Candidatus Gottesmanbacteria bacterium GW2011_GWA2_42_18</name>
    <dbReference type="NCBI Taxonomy" id="1618442"/>
    <lineage>
        <taxon>Bacteria</taxon>
        <taxon>Candidatus Gottesmaniibacteriota</taxon>
    </lineage>
</organism>
<reference evidence="3 4" key="1">
    <citation type="journal article" date="2015" name="Nature">
        <title>rRNA introns, odd ribosomes, and small enigmatic genomes across a large radiation of phyla.</title>
        <authorList>
            <person name="Brown C.T."/>
            <person name="Hug L.A."/>
            <person name="Thomas B.C."/>
            <person name="Sharon I."/>
            <person name="Castelle C.J."/>
            <person name="Singh A."/>
            <person name="Wilkins M.J."/>
            <person name="Williams K.H."/>
            <person name="Banfield J.F."/>
        </authorList>
    </citation>
    <scope>NUCLEOTIDE SEQUENCE [LARGE SCALE GENOMIC DNA]</scope>
</reference>
<gene>
    <name evidence="3" type="ORF">UV09_C0002G0025</name>
</gene>
<keyword evidence="1" id="KW-0812">Transmembrane</keyword>
<dbReference type="Proteomes" id="UP000034320">
    <property type="component" value="Unassembled WGS sequence"/>
</dbReference>
<feature type="transmembrane region" description="Helical" evidence="1">
    <location>
        <begin position="361"/>
        <end position="390"/>
    </location>
</feature>
<keyword evidence="2" id="KW-0732">Signal</keyword>
<accession>A0A0G0ZGK1</accession>
<keyword evidence="1" id="KW-1133">Transmembrane helix</keyword>
<dbReference type="PATRIC" id="fig|1618442.3.peg.102"/>
<feature type="chain" id="PRO_5002535717" evidence="2">
    <location>
        <begin position="27"/>
        <end position="471"/>
    </location>
</feature>
<keyword evidence="1" id="KW-0472">Membrane</keyword>
<name>A0A0G0ZGK1_9BACT</name>
<protein>
    <submittedName>
        <fullName evidence="3">Uncharacterized protein</fullName>
    </submittedName>
</protein>
<evidence type="ECO:0000256" key="2">
    <source>
        <dbReference type="SAM" id="SignalP"/>
    </source>
</evidence>
<dbReference type="AlphaFoldDB" id="A0A0G0ZGK1"/>
<feature type="transmembrane region" description="Helical" evidence="1">
    <location>
        <begin position="318"/>
        <end position="340"/>
    </location>
</feature>
<evidence type="ECO:0000313" key="3">
    <source>
        <dbReference type="EMBL" id="KKS47847.1"/>
    </source>
</evidence>
<proteinExistence type="predicted"/>
<sequence length="471" mass="51989">MRKLFLAVSAFILSLVLLNIPSSGFAQEIFLAPSGYPDVVEQTEPAQLKIAPEYYPVPDRRPPHFSGENHDYSVVLRGNGEAVVTLKVALSNLNPDGSELTAVSLRLPSRILPSDIAAYQITAQGYCMRYAQRPLNPEGIGMPLKYNPGCLEYSEPDYFDYYGGGKYQRAKYNYSLDTLEIFLPKPIQNEKSGAFLVYFRALGFARKNFFGAYKFTIESLKAANAINNLNIGISTDADMFIKGGQGEVGYRYANSEMLMKSPQAKGGGAFASSAIDNVISQIGQGAIVKNAANLAPLESYKVSGIYANSRFKLYGKEIIVSVFGILLVLALITLLARKILKYVRGSALKKEIKSDQTQEDNSIRAVMAAGISFISSLILGGYGILLILLFNYLNYADYQIAMLLRVAAMIISFCVYIVGLFIPGLYYGYKKGMGWGVLTVVLTVVWLIIYFILGLAVFFLFGFKFSNPVYY</sequence>